<dbReference type="EMBL" id="CACVKT020003120">
    <property type="protein sequence ID" value="CAC5381794.1"/>
    <property type="molecule type" value="Genomic_DNA"/>
</dbReference>
<keyword evidence="3" id="KW-1185">Reference proteome</keyword>
<dbReference type="Proteomes" id="UP000507470">
    <property type="component" value="Unassembled WGS sequence"/>
</dbReference>
<evidence type="ECO:0000256" key="1">
    <source>
        <dbReference type="SAM" id="MobiDB-lite"/>
    </source>
</evidence>
<dbReference type="AlphaFoldDB" id="A0A6J8BFY6"/>
<evidence type="ECO:0000313" key="2">
    <source>
        <dbReference type="EMBL" id="CAC5381794.1"/>
    </source>
</evidence>
<proteinExistence type="predicted"/>
<evidence type="ECO:0000313" key="3">
    <source>
        <dbReference type="Proteomes" id="UP000507470"/>
    </source>
</evidence>
<protein>
    <submittedName>
        <fullName evidence="2">Uncharacterized protein</fullName>
    </submittedName>
</protein>
<feature type="compositionally biased region" description="Basic and acidic residues" evidence="1">
    <location>
        <begin position="66"/>
        <end position="138"/>
    </location>
</feature>
<sequence length="156" mass="19314">MEKLEQVQTGQRLAKHQQKLMEFIAKAEELVLKIESNAFLSFSDLTGVSSQMKQWVMVWKHWKNRKKEEEKEAEESKKREKEDTERRKIEEEERHRGEQAETEKQKKKEQEKAEKQRKEQEERDAEEKRRKQEEEKKKRDWKNWPYFMQFCPILFL</sequence>
<gene>
    <name evidence="2" type="ORF">MCOR_17662</name>
</gene>
<reference evidence="2 3" key="1">
    <citation type="submission" date="2020-06" db="EMBL/GenBank/DDBJ databases">
        <authorList>
            <person name="Li R."/>
            <person name="Bekaert M."/>
        </authorList>
    </citation>
    <scope>NUCLEOTIDE SEQUENCE [LARGE SCALE GENOMIC DNA]</scope>
    <source>
        <strain evidence="3">wild</strain>
    </source>
</reference>
<feature type="region of interest" description="Disordered" evidence="1">
    <location>
        <begin position="64"/>
        <end position="138"/>
    </location>
</feature>
<accession>A0A6J8BFY6</accession>
<name>A0A6J8BFY6_MYTCO</name>
<organism evidence="2 3">
    <name type="scientific">Mytilus coruscus</name>
    <name type="common">Sea mussel</name>
    <dbReference type="NCBI Taxonomy" id="42192"/>
    <lineage>
        <taxon>Eukaryota</taxon>
        <taxon>Metazoa</taxon>
        <taxon>Spiralia</taxon>
        <taxon>Lophotrochozoa</taxon>
        <taxon>Mollusca</taxon>
        <taxon>Bivalvia</taxon>
        <taxon>Autobranchia</taxon>
        <taxon>Pteriomorphia</taxon>
        <taxon>Mytilida</taxon>
        <taxon>Mytiloidea</taxon>
        <taxon>Mytilidae</taxon>
        <taxon>Mytilinae</taxon>
        <taxon>Mytilus</taxon>
    </lineage>
</organism>